<dbReference type="Pfam" id="PF04193">
    <property type="entry name" value="PQ-loop"/>
    <property type="match status" value="2"/>
</dbReference>
<dbReference type="Gene3D" id="1.20.1280.290">
    <property type="match status" value="2"/>
</dbReference>
<reference evidence="8 9" key="1">
    <citation type="journal article" date="2024" name="Proc. Natl. Acad. Sci. U.S.A.">
        <title>The genetic regulatory architecture and epigenomic basis for age-related changes in rattlesnake venom.</title>
        <authorList>
            <person name="Hogan M.P."/>
            <person name="Holding M.L."/>
            <person name="Nystrom G.S."/>
            <person name="Colston T.J."/>
            <person name="Bartlett D.A."/>
            <person name="Mason A.J."/>
            <person name="Ellsworth S.A."/>
            <person name="Rautsaw R.M."/>
            <person name="Lawrence K.C."/>
            <person name="Strickland J.L."/>
            <person name="He B."/>
            <person name="Fraser P."/>
            <person name="Margres M.J."/>
            <person name="Gilbert D.M."/>
            <person name="Gibbs H.L."/>
            <person name="Parkinson C.L."/>
            <person name="Rokyta D.R."/>
        </authorList>
    </citation>
    <scope>NUCLEOTIDE SEQUENCE [LARGE SCALE GENOMIC DNA]</scope>
    <source>
        <strain evidence="8">DRR0105</strain>
    </source>
</reference>
<organism evidence="8 9">
    <name type="scientific">Crotalus adamanteus</name>
    <name type="common">Eastern diamondback rattlesnake</name>
    <dbReference type="NCBI Taxonomy" id="8729"/>
    <lineage>
        <taxon>Eukaryota</taxon>
        <taxon>Metazoa</taxon>
        <taxon>Chordata</taxon>
        <taxon>Craniata</taxon>
        <taxon>Vertebrata</taxon>
        <taxon>Euteleostomi</taxon>
        <taxon>Lepidosauria</taxon>
        <taxon>Squamata</taxon>
        <taxon>Bifurcata</taxon>
        <taxon>Unidentata</taxon>
        <taxon>Episquamata</taxon>
        <taxon>Toxicofera</taxon>
        <taxon>Serpentes</taxon>
        <taxon>Colubroidea</taxon>
        <taxon>Viperidae</taxon>
        <taxon>Crotalinae</taxon>
        <taxon>Crotalus</taxon>
    </lineage>
</organism>
<evidence type="ECO:0000256" key="6">
    <source>
        <dbReference type="SAM" id="MobiDB-lite"/>
    </source>
</evidence>
<accession>A0AAW1BHG2</accession>
<feature type="transmembrane region" description="Helical" evidence="7">
    <location>
        <begin position="317"/>
        <end position="336"/>
    </location>
</feature>
<evidence type="ECO:0000313" key="8">
    <source>
        <dbReference type="EMBL" id="KAK9401252.1"/>
    </source>
</evidence>
<dbReference type="InterPro" id="IPR006603">
    <property type="entry name" value="PQ-loop_rpt"/>
</dbReference>
<dbReference type="Proteomes" id="UP001474421">
    <property type="component" value="Unassembled WGS sequence"/>
</dbReference>
<keyword evidence="2 7" id="KW-0812">Transmembrane</keyword>
<name>A0AAW1BHG2_CROAD</name>
<comment type="subcellular location">
    <subcellularLocation>
        <location evidence="1">Membrane</location>
        <topology evidence="1">Multi-pass membrane protein</topology>
    </subcellularLocation>
</comment>
<evidence type="ECO:0000256" key="3">
    <source>
        <dbReference type="ARBA" id="ARBA00022989"/>
    </source>
</evidence>
<dbReference type="InterPro" id="IPR051415">
    <property type="entry name" value="LAAT-1"/>
</dbReference>
<dbReference type="AlphaFoldDB" id="A0AAW1BHG2"/>
<evidence type="ECO:0000256" key="1">
    <source>
        <dbReference type="ARBA" id="ARBA00004141"/>
    </source>
</evidence>
<feature type="region of interest" description="Disordered" evidence="6">
    <location>
        <begin position="1"/>
        <end position="24"/>
    </location>
</feature>
<dbReference type="EMBL" id="JAOTOJ010000005">
    <property type="protein sequence ID" value="KAK9401252.1"/>
    <property type="molecule type" value="Genomic_DNA"/>
</dbReference>
<evidence type="ECO:0000256" key="2">
    <source>
        <dbReference type="ARBA" id="ARBA00022692"/>
    </source>
</evidence>
<dbReference type="GO" id="GO:0015189">
    <property type="term" value="F:L-lysine transmembrane transporter activity"/>
    <property type="evidence" value="ECO:0007669"/>
    <property type="project" value="TreeGrafter"/>
</dbReference>
<comment type="caution">
    <text evidence="8">The sequence shown here is derived from an EMBL/GenBank/DDBJ whole genome shotgun (WGS) entry which is preliminary data.</text>
</comment>
<feature type="transmembrane region" description="Helical" evidence="7">
    <location>
        <begin position="205"/>
        <end position="225"/>
    </location>
</feature>
<dbReference type="GO" id="GO:0005765">
    <property type="term" value="C:lysosomal membrane"/>
    <property type="evidence" value="ECO:0007669"/>
    <property type="project" value="TreeGrafter"/>
</dbReference>
<dbReference type="FunFam" id="1.20.1280.290:FF:000009">
    <property type="entry name" value="PQ loop repeat family protein"/>
    <property type="match status" value="1"/>
</dbReference>
<proteinExistence type="inferred from homology"/>
<feature type="transmembrane region" description="Helical" evidence="7">
    <location>
        <begin position="142"/>
        <end position="166"/>
    </location>
</feature>
<gene>
    <name evidence="8" type="ORF">NXF25_011966</name>
</gene>
<evidence type="ECO:0000313" key="9">
    <source>
        <dbReference type="Proteomes" id="UP001474421"/>
    </source>
</evidence>
<feature type="transmembrane region" description="Helical" evidence="7">
    <location>
        <begin position="356"/>
        <end position="376"/>
    </location>
</feature>
<feature type="transmembrane region" description="Helical" evidence="7">
    <location>
        <begin position="276"/>
        <end position="296"/>
    </location>
</feature>
<dbReference type="PANTHER" id="PTHR16201:SF42">
    <property type="entry name" value="SOLUTE CARRIER FAMILY 66 MEMBER 1 LIKE"/>
    <property type="match status" value="1"/>
</dbReference>
<dbReference type="PANTHER" id="PTHR16201">
    <property type="entry name" value="SEVEN TRANSMEMBRANE PROTEIN 1-RELATED"/>
    <property type="match status" value="1"/>
</dbReference>
<dbReference type="FunFam" id="1.20.1280.290:FF:000038">
    <property type="entry name" value="PQ loop repeat containing 2"/>
    <property type="match status" value="1"/>
</dbReference>
<evidence type="ECO:0000256" key="5">
    <source>
        <dbReference type="ARBA" id="ARBA00038039"/>
    </source>
</evidence>
<feature type="transmembrane region" description="Helical" evidence="7">
    <location>
        <begin position="178"/>
        <end position="199"/>
    </location>
</feature>
<keyword evidence="3 7" id="KW-1133">Transmembrane helix</keyword>
<dbReference type="SMART" id="SM00679">
    <property type="entry name" value="CTNS"/>
    <property type="match status" value="2"/>
</dbReference>
<comment type="similarity">
    <text evidence="5">Belongs to the laat-1 family.</text>
</comment>
<evidence type="ECO:0000256" key="4">
    <source>
        <dbReference type="ARBA" id="ARBA00023136"/>
    </source>
</evidence>
<feature type="compositionally biased region" description="Polar residues" evidence="6">
    <location>
        <begin position="1"/>
        <end position="12"/>
    </location>
</feature>
<feature type="transmembrane region" description="Helical" evidence="7">
    <location>
        <begin position="237"/>
        <end position="256"/>
    </location>
</feature>
<evidence type="ECO:0008006" key="10">
    <source>
        <dbReference type="Google" id="ProtNLM"/>
    </source>
</evidence>
<sequence length="399" mass="45415">MQTLTGMSGTSGPQDTPPPETLTDTDIRETILPSWRIACEKAPGGQQRELPILSLLSLFLRCGRRKETAARSLAVEESSQRDRSEDRFGKPRIVEPAFRRLLPGYKMLIFTNIHYQFDVVRVFSEAFQEHADPETHLNAWEYWSILLGLISIACFLFAALPQLYVAYQNGKVEQALSLGFLLCWLAGDLTNFIGCYLTNQLPIQTVTAIFYINMDIIVISQFFYYKLKNQKITKCGMKYSCIAWVMICLLLCLLLPTQLLMRNKVQNTILGSNKKSHGIVETSGFICGYLSCVFYLGSRIPQLYKNFQRRSTDGTSYLLFALAMIGNGTYGLSLVLKLPATQYLISLYFWHHLPWFIGSFGVLLLDIFITAQFIIYRQQNKRLGLVALEVEPLLINEDS</sequence>
<keyword evidence="9" id="KW-1185">Reference proteome</keyword>
<keyword evidence="4 7" id="KW-0472">Membrane</keyword>
<protein>
    <recommendedName>
        <fullName evidence="10">Lysosomal amino acid transporter 1 homolog</fullName>
    </recommendedName>
</protein>
<evidence type="ECO:0000256" key="7">
    <source>
        <dbReference type="SAM" id="Phobius"/>
    </source>
</evidence>